<dbReference type="OrthoDB" id="10255414at2759"/>
<name>A0A4Z0YQE4_9PEZI</name>
<dbReference type="STRING" id="37992.A0A4Z0YQE4"/>
<evidence type="ECO:0000313" key="6">
    <source>
        <dbReference type="EMBL" id="TGJ81611.1"/>
    </source>
</evidence>
<dbReference type="PANTHER" id="PTHR23001:SF3">
    <property type="entry name" value="EUKARYOTIC TRANSLATION INITIATION FACTOR 2 SUBUNIT 2"/>
    <property type="match status" value="1"/>
</dbReference>
<dbReference type="InterPro" id="IPR002735">
    <property type="entry name" value="Transl_init_fac_IF2/IF5_dom"/>
</dbReference>
<dbReference type="GO" id="GO:0005850">
    <property type="term" value="C:eukaryotic translation initiation factor 2 complex"/>
    <property type="evidence" value="ECO:0007669"/>
    <property type="project" value="TreeGrafter"/>
</dbReference>
<dbReference type="PANTHER" id="PTHR23001">
    <property type="entry name" value="EUKARYOTIC TRANSLATION INITIATION FACTOR"/>
    <property type="match status" value="1"/>
</dbReference>
<evidence type="ECO:0000313" key="7">
    <source>
        <dbReference type="Proteomes" id="UP000297716"/>
    </source>
</evidence>
<comment type="similarity">
    <text evidence="1">Belongs to the eIF-2-beta/eIF-5 family.</text>
</comment>
<feature type="compositionally biased region" description="Low complexity" evidence="4">
    <location>
        <begin position="146"/>
        <end position="156"/>
    </location>
</feature>
<keyword evidence="7" id="KW-1185">Reference proteome</keyword>
<feature type="domain" description="Translation initiation factor IF2/IF5" evidence="5">
    <location>
        <begin position="267"/>
        <end position="373"/>
    </location>
</feature>
<keyword evidence="3" id="KW-0648">Protein biosynthesis</keyword>
<evidence type="ECO:0000256" key="2">
    <source>
        <dbReference type="ARBA" id="ARBA00022540"/>
    </source>
</evidence>
<dbReference type="SMART" id="SM00653">
    <property type="entry name" value="eIF2B_5"/>
    <property type="match status" value="1"/>
</dbReference>
<keyword evidence="2" id="KW-0396">Initiation factor</keyword>
<dbReference type="GO" id="GO:0003743">
    <property type="term" value="F:translation initiation factor activity"/>
    <property type="evidence" value="ECO:0007669"/>
    <property type="project" value="UniProtKB-KW"/>
</dbReference>
<evidence type="ECO:0000256" key="1">
    <source>
        <dbReference type="ARBA" id="ARBA00010397"/>
    </source>
</evidence>
<sequence length="376" mass="41741">MSTNLGRLPAEPERGDLIPFVIAVAELSRQTTLPNSYHTTYQHHTNNTNSTNSTTTITQLSAVFFDTKPVIPPSAPGVPSQVFKMDVAEADSRPSLPDRKQRKSVVFSSEAIIVQPDGQVTMSSTEENKEATAMSHATPAEEEEPTTSPEDGGALDLGKKKKKKPKKDAAEDGEEPAEEAAADGIDLTLKKKKKKTKKTDDEFAAKLAALDLTKEGEEKLDDQAGDSEKGTGIWQHDKTTPITYNLLLGRFFDLLAEKNPDHASTGSRSYKIPPPQCLREGNKKTIFANIEDITKRMKRSSEHVTAYLFTELGTTGSVDGSKRLVIKGRFQQKQLESMLRKYIIEYVTCRTCKSPDTTLEKGENRLLWFSSFRYHD</sequence>
<dbReference type="GO" id="GO:0001731">
    <property type="term" value="P:formation of translation preinitiation complex"/>
    <property type="evidence" value="ECO:0007669"/>
    <property type="project" value="TreeGrafter"/>
</dbReference>
<dbReference type="InterPro" id="IPR016189">
    <property type="entry name" value="Transl_init_fac_IF2/IF5_N"/>
</dbReference>
<dbReference type="Proteomes" id="UP000297716">
    <property type="component" value="Unassembled WGS sequence"/>
</dbReference>
<dbReference type="Gene3D" id="3.30.30.170">
    <property type="match status" value="1"/>
</dbReference>
<dbReference type="GO" id="GO:0003729">
    <property type="term" value="F:mRNA binding"/>
    <property type="evidence" value="ECO:0007669"/>
    <property type="project" value="TreeGrafter"/>
</dbReference>
<dbReference type="AlphaFoldDB" id="A0A4Z0YQE4"/>
<reference evidence="6 7" key="1">
    <citation type="submission" date="2019-03" db="EMBL/GenBank/DDBJ databases">
        <title>Draft genome sequence of Xylaria hypoxylon DSM 108379, a ubiquitous saprotrophic-parasitic fungi on hardwood.</title>
        <authorList>
            <person name="Buettner E."/>
            <person name="Leonhardt S."/>
            <person name="Gebauer A.M."/>
            <person name="Liers C."/>
            <person name="Hofrichter M."/>
            <person name="Kellner H."/>
        </authorList>
    </citation>
    <scope>NUCLEOTIDE SEQUENCE [LARGE SCALE GENOMIC DNA]</scope>
    <source>
        <strain evidence="6 7">DSM 108379</strain>
    </source>
</reference>
<gene>
    <name evidence="6" type="ORF">E0Z10_g7144</name>
</gene>
<dbReference type="EMBL" id="SKBN01000160">
    <property type="protein sequence ID" value="TGJ81611.1"/>
    <property type="molecule type" value="Genomic_DNA"/>
</dbReference>
<proteinExistence type="inferred from homology"/>
<organism evidence="6 7">
    <name type="scientific">Xylaria hypoxylon</name>
    <dbReference type="NCBI Taxonomy" id="37992"/>
    <lineage>
        <taxon>Eukaryota</taxon>
        <taxon>Fungi</taxon>
        <taxon>Dikarya</taxon>
        <taxon>Ascomycota</taxon>
        <taxon>Pezizomycotina</taxon>
        <taxon>Sordariomycetes</taxon>
        <taxon>Xylariomycetidae</taxon>
        <taxon>Xylariales</taxon>
        <taxon>Xylariaceae</taxon>
        <taxon>Xylaria</taxon>
    </lineage>
</organism>
<evidence type="ECO:0000256" key="4">
    <source>
        <dbReference type="SAM" id="MobiDB-lite"/>
    </source>
</evidence>
<dbReference type="GO" id="GO:0031369">
    <property type="term" value="F:translation initiation factor binding"/>
    <property type="evidence" value="ECO:0007669"/>
    <property type="project" value="TreeGrafter"/>
</dbReference>
<dbReference type="Pfam" id="PF01873">
    <property type="entry name" value="eIF-5_eIF-2B"/>
    <property type="match status" value="1"/>
</dbReference>
<protein>
    <recommendedName>
        <fullName evidence="5">Translation initiation factor IF2/IF5 domain-containing protein</fullName>
    </recommendedName>
</protein>
<dbReference type="FunFam" id="3.30.30.170:FF:000001">
    <property type="entry name" value="Eukaryotic translation initiation factor 2 subunit"/>
    <property type="match status" value="1"/>
</dbReference>
<feature type="region of interest" description="Disordered" evidence="4">
    <location>
        <begin position="117"/>
        <end position="180"/>
    </location>
</feature>
<evidence type="ECO:0000259" key="5">
    <source>
        <dbReference type="SMART" id="SM00653"/>
    </source>
</evidence>
<dbReference type="SUPFAM" id="SSF100966">
    <property type="entry name" value="Translation initiation factor 2 beta, aIF2beta, N-terminal domain"/>
    <property type="match status" value="1"/>
</dbReference>
<feature type="compositionally biased region" description="Acidic residues" evidence="4">
    <location>
        <begin position="171"/>
        <end position="180"/>
    </location>
</feature>
<evidence type="ECO:0000256" key="3">
    <source>
        <dbReference type="ARBA" id="ARBA00022917"/>
    </source>
</evidence>
<comment type="caution">
    <text evidence="6">The sequence shown here is derived from an EMBL/GenBank/DDBJ whole genome shotgun (WGS) entry which is preliminary data.</text>
</comment>
<dbReference type="InterPro" id="IPR045196">
    <property type="entry name" value="IF2/IF5"/>
</dbReference>
<accession>A0A4Z0YQE4</accession>